<organism evidence="1 2">
    <name type="scientific">Streptococcus suivaginalis</name>
    <dbReference type="NCBI Taxonomy" id="3028082"/>
    <lineage>
        <taxon>Bacteria</taxon>
        <taxon>Bacillati</taxon>
        <taxon>Bacillota</taxon>
        <taxon>Bacilli</taxon>
        <taxon>Lactobacillales</taxon>
        <taxon>Streptococcaceae</taxon>
        <taxon>Streptococcus</taxon>
    </lineage>
</organism>
<dbReference type="AlphaFoldDB" id="A0AA96VD29"/>
<gene>
    <name evidence="1" type="ORF">PXH68_08555</name>
</gene>
<proteinExistence type="predicted"/>
<accession>A0AA96VD29</accession>
<dbReference type="InterPro" id="IPR025233">
    <property type="entry name" value="DUF4176"/>
</dbReference>
<reference evidence="1 2" key="1">
    <citation type="submission" date="2023-02" db="EMBL/GenBank/DDBJ databases">
        <title>Streptococcus sp. Genome Sequencing and Assembly.</title>
        <authorList>
            <person name="Shore S.M."/>
            <person name="Nicholson T.L."/>
        </authorList>
    </citation>
    <scope>NUCLEOTIDE SEQUENCE [LARGE SCALE GENOMIC DNA]</scope>
    <source>
        <strain evidence="1 2">29896</strain>
    </source>
</reference>
<dbReference type="Proteomes" id="UP001304088">
    <property type="component" value="Chromosome"/>
</dbReference>
<sequence>MMNKPEHILPIGTIVLTQMGEFPLMIVSRASLYDDNGEIGYFDYAAVPYPEGMGNDGEYLFFNHEDIANVIYFGYVNSHEQVFSDQYYDLVRESGYKKLSLDSILD</sequence>
<name>A0AA96VD29_9STRE</name>
<evidence type="ECO:0000313" key="2">
    <source>
        <dbReference type="Proteomes" id="UP001304088"/>
    </source>
</evidence>
<dbReference type="KEGG" id="ssuv:PXH68_08555"/>
<dbReference type="Pfam" id="PF13780">
    <property type="entry name" value="DUF4176"/>
    <property type="match status" value="1"/>
</dbReference>
<keyword evidence="2" id="KW-1185">Reference proteome</keyword>
<dbReference type="RefSeq" id="WP_238336259.1">
    <property type="nucleotide sequence ID" value="NZ_CP118733.1"/>
</dbReference>
<protein>
    <submittedName>
        <fullName evidence="1">DUF4176 domain-containing protein</fullName>
    </submittedName>
</protein>
<dbReference type="EMBL" id="CP118733">
    <property type="protein sequence ID" value="WNY46917.1"/>
    <property type="molecule type" value="Genomic_DNA"/>
</dbReference>
<evidence type="ECO:0000313" key="1">
    <source>
        <dbReference type="EMBL" id="WNY46917.1"/>
    </source>
</evidence>